<dbReference type="Gene3D" id="3.40.50.10420">
    <property type="entry name" value="NagB/RpiA/CoA transferase-like"/>
    <property type="match status" value="1"/>
</dbReference>
<comment type="caution">
    <text evidence="4">The sequence shown here is derived from an EMBL/GenBank/DDBJ whole genome shotgun (WGS) entry which is preliminary data.</text>
</comment>
<dbReference type="EMBL" id="BARS01007501">
    <property type="protein sequence ID" value="GAF67218.1"/>
    <property type="molecule type" value="Genomic_DNA"/>
</dbReference>
<dbReference type="PIRSF" id="PIRSF006806">
    <property type="entry name" value="FTHF_cligase"/>
    <property type="match status" value="1"/>
</dbReference>
<proteinExistence type="inferred from homology"/>
<dbReference type="PANTHER" id="PTHR23407">
    <property type="entry name" value="ATPASE INHIBITOR/5-FORMYLTETRAHYDROFOLATE CYCLO-LIGASE"/>
    <property type="match status" value="1"/>
</dbReference>
<organism evidence="4">
    <name type="scientific">marine sediment metagenome</name>
    <dbReference type="NCBI Taxonomy" id="412755"/>
    <lineage>
        <taxon>unclassified sequences</taxon>
        <taxon>metagenomes</taxon>
        <taxon>ecological metagenomes</taxon>
    </lineage>
</organism>
<reference evidence="4" key="1">
    <citation type="journal article" date="2014" name="Front. Microbiol.">
        <title>High frequency of phylogenetically diverse reductive dehalogenase-homologous genes in deep subseafloor sedimentary metagenomes.</title>
        <authorList>
            <person name="Kawai M."/>
            <person name="Futagami T."/>
            <person name="Toyoda A."/>
            <person name="Takaki Y."/>
            <person name="Nishi S."/>
            <person name="Hori S."/>
            <person name="Arai W."/>
            <person name="Tsubouchi T."/>
            <person name="Morono Y."/>
            <person name="Uchiyama I."/>
            <person name="Ito T."/>
            <person name="Fujiyama A."/>
            <person name="Inagaki F."/>
            <person name="Takami H."/>
        </authorList>
    </citation>
    <scope>NUCLEOTIDE SEQUENCE</scope>
    <source>
        <strain evidence="4">Expedition CK06-06</strain>
    </source>
</reference>
<dbReference type="GO" id="GO:0005524">
    <property type="term" value="F:ATP binding"/>
    <property type="evidence" value="ECO:0007669"/>
    <property type="project" value="UniProtKB-KW"/>
</dbReference>
<evidence type="ECO:0000256" key="2">
    <source>
        <dbReference type="ARBA" id="ARBA00022741"/>
    </source>
</evidence>
<protein>
    <recommendedName>
        <fullName evidence="5">5-formyltetrahydrofolate cyclo-ligase</fullName>
    </recommendedName>
</protein>
<dbReference type="GO" id="GO:0035999">
    <property type="term" value="P:tetrahydrofolate interconversion"/>
    <property type="evidence" value="ECO:0007669"/>
    <property type="project" value="TreeGrafter"/>
</dbReference>
<dbReference type="AlphaFoldDB" id="X0REM3"/>
<keyword evidence="2" id="KW-0547">Nucleotide-binding</keyword>
<evidence type="ECO:0008006" key="5">
    <source>
        <dbReference type="Google" id="ProtNLM"/>
    </source>
</evidence>
<comment type="similarity">
    <text evidence="1">Belongs to the 5-formyltetrahydrofolate cyclo-ligase family.</text>
</comment>
<dbReference type="GO" id="GO:0009396">
    <property type="term" value="P:folic acid-containing compound biosynthetic process"/>
    <property type="evidence" value="ECO:0007669"/>
    <property type="project" value="TreeGrafter"/>
</dbReference>
<sequence length="190" mass="21564">MSTKKELRQRLREILAGIPSEELSTKSLHACHRLFEQPEYVKAEVIMVFLSLPQDLDTTPLVLRAWQSRKRVLAPKVSWNQRRMLPIEIRSLTEDLTVSAMGIREPVTGVPFPISMIDLVIVPGLGFDESGNRLGRGRGFFDRFLVHPEFQGVACAMAFEEQMTSEIPVGPLDRKVDMLVTDAKVRRFTS</sequence>
<dbReference type="GO" id="GO:0005739">
    <property type="term" value="C:mitochondrion"/>
    <property type="evidence" value="ECO:0007669"/>
    <property type="project" value="TreeGrafter"/>
</dbReference>
<name>X0REM3_9ZZZZ</name>
<dbReference type="GO" id="GO:0030272">
    <property type="term" value="F:5-formyltetrahydrofolate cyclo-ligase activity"/>
    <property type="evidence" value="ECO:0007669"/>
    <property type="project" value="TreeGrafter"/>
</dbReference>
<dbReference type="InterPro" id="IPR024185">
    <property type="entry name" value="FTHF_cligase-like_sf"/>
</dbReference>
<dbReference type="SUPFAM" id="SSF100950">
    <property type="entry name" value="NagB/RpiA/CoA transferase-like"/>
    <property type="match status" value="1"/>
</dbReference>
<dbReference type="Pfam" id="PF01812">
    <property type="entry name" value="5-FTHF_cyc-lig"/>
    <property type="match status" value="1"/>
</dbReference>
<dbReference type="PANTHER" id="PTHR23407:SF1">
    <property type="entry name" value="5-FORMYLTETRAHYDROFOLATE CYCLO-LIGASE"/>
    <property type="match status" value="1"/>
</dbReference>
<accession>X0REM3</accession>
<dbReference type="InterPro" id="IPR002698">
    <property type="entry name" value="FTHF_cligase"/>
</dbReference>
<evidence type="ECO:0000256" key="1">
    <source>
        <dbReference type="ARBA" id="ARBA00010638"/>
    </source>
</evidence>
<dbReference type="NCBIfam" id="TIGR02727">
    <property type="entry name" value="MTHFS_bact"/>
    <property type="match status" value="1"/>
</dbReference>
<dbReference type="InterPro" id="IPR037171">
    <property type="entry name" value="NagB/RpiA_transferase-like"/>
</dbReference>
<keyword evidence="3" id="KW-0067">ATP-binding</keyword>
<evidence type="ECO:0000256" key="3">
    <source>
        <dbReference type="ARBA" id="ARBA00022840"/>
    </source>
</evidence>
<gene>
    <name evidence="4" type="ORF">S01H1_14424</name>
</gene>
<evidence type="ECO:0000313" key="4">
    <source>
        <dbReference type="EMBL" id="GAF67218.1"/>
    </source>
</evidence>